<dbReference type="KEGG" id="ptm:GSPATT00003130001"/>
<dbReference type="GO" id="GO:0008800">
    <property type="term" value="F:beta-lactamase activity"/>
    <property type="evidence" value="ECO:0000318"/>
    <property type="project" value="GO_Central"/>
</dbReference>
<dbReference type="InterPro" id="IPR012338">
    <property type="entry name" value="Beta-lactam/transpept-like"/>
</dbReference>
<dbReference type="InterPro" id="IPR000871">
    <property type="entry name" value="Beta-lactam_class-A"/>
</dbReference>
<dbReference type="PANTHER" id="PTHR35333">
    <property type="entry name" value="BETA-LACTAMASE"/>
    <property type="match status" value="1"/>
</dbReference>
<dbReference type="GeneID" id="5041344"/>
<accession>A0DYP5</accession>
<organism evidence="2 3">
    <name type="scientific">Paramecium tetraurelia</name>
    <dbReference type="NCBI Taxonomy" id="5888"/>
    <lineage>
        <taxon>Eukaryota</taxon>
        <taxon>Sar</taxon>
        <taxon>Alveolata</taxon>
        <taxon>Ciliophora</taxon>
        <taxon>Intramacronucleata</taxon>
        <taxon>Oligohymenophorea</taxon>
        <taxon>Peniculida</taxon>
        <taxon>Parameciidae</taxon>
        <taxon>Paramecium</taxon>
    </lineage>
</organism>
<reference evidence="2 3" key="1">
    <citation type="journal article" date="2006" name="Nature">
        <title>Global trends of whole-genome duplications revealed by the ciliate Paramecium tetraurelia.</title>
        <authorList>
            <consortium name="Genoscope"/>
            <person name="Aury J.-M."/>
            <person name="Jaillon O."/>
            <person name="Duret L."/>
            <person name="Noel B."/>
            <person name="Jubin C."/>
            <person name="Porcel B.M."/>
            <person name="Segurens B."/>
            <person name="Daubin V."/>
            <person name="Anthouard V."/>
            <person name="Aiach N."/>
            <person name="Arnaiz O."/>
            <person name="Billaut A."/>
            <person name="Beisson J."/>
            <person name="Blanc I."/>
            <person name="Bouhouche K."/>
            <person name="Camara F."/>
            <person name="Duharcourt S."/>
            <person name="Guigo R."/>
            <person name="Gogendeau D."/>
            <person name="Katinka M."/>
            <person name="Keller A.-M."/>
            <person name="Kissmehl R."/>
            <person name="Klotz C."/>
            <person name="Koll F."/>
            <person name="Le Moue A."/>
            <person name="Lepere C."/>
            <person name="Malinsky S."/>
            <person name="Nowacki M."/>
            <person name="Nowak J.K."/>
            <person name="Plattner H."/>
            <person name="Poulain J."/>
            <person name="Ruiz F."/>
            <person name="Serrano V."/>
            <person name="Zagulski M."/>
            <person name="Dessen P."/>
            <person name="Betermier M."/>
            <person name="Weissenbach J."/>
            <person name="Scarpelli C."/>
            <person name="Schachter V."/>
            <person name="Sperling L."/>
            <person name="Meyer E."/>
            <person name="Cohen J."/>
            <person name="Wincker P."/>
        </authorList>
    </citation>
    <scope>NUCLEOTIDE SEQUENCE [LARGE SCALE GENOMIC DNA]</scope>
    <source>
        <strain evidence="2 3">Stock d4-2</strain>
    </source>
</reference>
<proteinExistence type="predicted"/>
<keyword evidence="1" id="KW-0732">Signal</keyword>
<dbReference type="EMBL" id="CT868649">
    <property type="protein sequence ID" value="CAK88162.1"/>
    <property type="molecule type" value="Genomic_DNA"/>
</dbReference>
<keyword evidence="3" id="KW-1185">Reference proteome</keyword>
<dbReference type="PANTHER" id="PTHR35333:SF3">
    <property type="entry name" value="BETA-LACTAMASE-TYPE TRANSPEPTIDASE FOLD CONTAINING PROTEIN"/>
    <property type="match status" value="1"/>
</dbReference>
<dbReference type="GO" id="GO:0046677">
    <property type="term" value="P:response to antibiotic"/>
    <property type="evidence" value="ECO:0007669"/>
    <property type="project" value="InterPro"/>
</dbReference>
<sequence>MTTHSYFILTMLLLTYSRHSSQFEDLTQLYNTGNFKAIHDQFSKRAALDTSFEIFNKTLTNIYQNHGEIVYSANATSDSIQNLQLISFKKSLGAGMMNWMYNSNKMLDHFHINPYSQKSIIQFYEENPSKFYITMFQDDQLLVSTQQKDKVQIQPFNKIAILLEYSRQVSINLINPLMEVQLDNLNLFYIKQFDYHHAKFLTSLNNKQQITLNQVAEGLIQYNSNCIAEYLQSFLGKDQIDKTLQTLNIEQTSQIWHVSSHLAFANIYHQSYEDYINRIVSQSQLQFTQLQNSIHTELLQKTQQSQVWLETAHSDLLDGKVSSIMNKYFTQSNSYDYAFLLKGMQNRQFKYLQTQAYQIFESLMNQFILNPRLIQDVVQRGQQYEVYGSKENYNSYFSSLYFDSTKSGAQKQFGILVQKLDYEQEFKLYQSAFSIFVQLLASNNQYYADVAKRISKSKIIQ</sequence>
<dbReference type="OMA" id="HFHINPY"/>
<gene>
    <name evidence="2" type="ORF">GSPATT00003130001</name>
</gene>
<dbReference type="GO" id="GO:0030655">
    <property type="term" value="P:beta-lactam antibiotic catabolic process"/>
    <property type="evidence" value="ECO:0007669"/>
    <property type="project" value="InterPro"/>
</dbReference>
<dbReference type="OrthoDB" id="289569at2759"/>
<evidence type="ECO:0008006" key="4">
    <source>
        <dbReference type="Google" id="ProtNLM"/>
    </source>
</evidence>
<name>A0DYP5_PARTE</name>
<protein>
    <recommendedName>
        <fullName evidence="4">Transmembrane protein</fullName>
    </recommendedName>
</protein>
<dbReference type="SUPFAM" id="SSF56601">
    <property type="entry name" value="beta-lactamase/transpeptidase-like"/>
    <property type="match status" value="1"/>
</dbReference>
<dbReference type="RefSeq" id="XP_001455559.1">
    <property type="nucleotide sequence ID" value="XM_001455522.1"/>
</dbReference>
<evidence type="ECO:0000313" key="2">
    <source>
        <dbReference type="EMBL" id="CAK88162.1"/>
    </source>
</evidence>
<feature type="signal peptide" evidence="1">
    <location>
        <begin position="1"/>
        <end position="23"/>
    </location>
</feature>
<dbReference type="InParanoid" id="A0DYP5"/>
<evidence type="ECO:0000313" key="3">
    <source>
        <dbReference type="Proteomes" id="UP000000600"/>
    </source>
</evidence>
<dbReference type="HOGENOM" id="CLU_593784_0_0_1"/>
<dbReference type="AlphaFoldDB" id="A0DYP5"/>
<evidence type="ECO:0000256" key="1">
    <source>
        <dbReference type="SAM" id="SignalP"/>
    </source>
</evidence>
<dbReference type="Gene3D" id="3.40.710.10">
    <property type="entry name" value="DD-peptidase/beta-lactamase superfamily"/>
    <property type="match status" value="1"/>
</dbReference>
<feature type="chain" id="PRO_5002624136" description="Transmembrane protein" evidence="1">
    <location>
        <begin position="24"/>
        <end position="461"/>
    </location>
</feature>
<dbReference type="Proteomes" id="UP000000600">
    <property type="component" value="Unassembled WGS sequence"/>
</dbReference>